<feature type="signal peptide" evidence="1">
    <location>
        <begin position="1"/>
        <end position="26"/>
    </location>
</feature>
<dbReference type="InterPro" id="IPR058513">
    <property type="entry name" value="DUF8200"/>
</dbReference>
<comment type="caution">
    <text evidence="2">The sequence shown here is derived from an EMBL/GenBank/DDBJ whole genome shotgun (WGS) entry which is preliminary data.</text>
</comment>
<feature type="chain" id="PRO_5020295786" evidence="1">
    <location>
        <begin position="27"/>
        <end position="103"/>
    </location>
</feature>
<dbReference type="RefSeq" id="WP_136691550.1">
    <property type="nucleotide sequence ID" value="NZ_SSHH01000001.1"/>
</dbReference>
<organism evidence="2 3">
    <name type="scientific">Alteraurantiacibacter aquimixticola</name>
    <dbReference type="NCBI Taxonomy" id="2489173"/>
    <lineage>
        <taxon>Bacteria</taxon>
        <taxon>Pseudomonadati</taxon>
        <taxon>Pseudomonadota</taxon>
        <taxon>Alphaproteobacteria</taxon>
        <taxon>Sphingomonadales</taxon>
        <taxon>Erythrobacteraceae</taxon>
        <taxon>Alteraurantiacibacter</taxon>
    </lineage>
</organism>
<sequence length="103" mass="10438">MTLSKIALPLTAAAAVFSLGAPAALAQGGSAGFTAELAEPAADNRVIAGGVLWSCSGTSCTAPINGKRPLRVCHDLKREVGAITSFAVGGEALDAERLERCNR</sequence>
<gene>
    <name evidence="2" type="ORF">E5222_00625</name>
</gene>
<evidence type="ECO:0000313" key="3">
    <source>
        <dbReference type="Proteomes" id="UP000309389"/>
    </source>
</evidence>
<dbReference type="Pfam" id="PF26624">
    <property type="entry name" value="DUF8200"/>
    <property type="match status" value="1"/>
</dbReference>
<dbReference type="Proteomes" id="UP000309389">
    <property type="component" value="Unassembled WGS sequence"/>
</dbReference>
<dbReference type="InterPro" id="IPR058067">
    <property type="entry name" value="CC_3452-like"/>
</dbReference>
<proteinExistence type="predicted"/>
<keyword evidence="3" id="KW-1185">Reference proteome</keyword>
<dbReference type="EMBL" id="SSHH01000001">
    <property type="protein sequence ID" value="TIX51026.1"/>
    <property type="molecule type" value="Genomic_DNA"/>
</dbReference>
<dbReference type="OrthoDB" id="7594837at2"/>
<protein>
    <submittedName>
        <fullName evidence="2">Uncharacterized protein</fullName>
    </submittedName>
</protein>
<keyword evidence="1" id="KW-0732">Signal</keyword>
<accession>A0A4T3F1I8</accession>
<name>A0A4T3F1I8_9SPHN</name>
<evidence type="ECO:0000313" key="2">
    <source>
        <dbReference type="EMBL" id="TIX51026.1"/>
    </source>
</evidence>
<dbReference type="AlphaFoldDB" id="A0A4T3F1I8"/>
<reference evidence="2 3" key="1">
    <citation type="submission" date="2019-04" db="EMBL/GenBank/DDBJ databases">
        <title>Altererythrobacter aquimixticola sp. nov., isolated from sediment of junction between the ocean and a freshwater spring.</title>
        <authorList>
            <person name="Yoon J.-H."/>
        </authorList>
    </citation>
    <scope>NUCLEOTIDE SEQUENCE [LARGE SCALE GENOMIC DNA]</scope>
    <source>
        <strain evidence="2 3">SSKS-13</strain>
    </source>
</reference>
<dbReference type="NCBIfam" id="NF047636">
    <property type="entry name" value="CC_3452_fam"/>
    <property type="match status" value="1"/>
</dbReference>
<evidence type="ECO:0000256" key="1">
    <source>
        <dbReference type="SAM" id="SignalP"/>
    </source>
</evidence>